<keyword evidence="2" id="KW-1003">Cell membrane</keyword>
<evidence type="ECO:0000256" key="2">
    <source>
        <dbReference type="ARBA" id="ARBA00022475"/>
    </source>
</evidence>
<dbReference type="AlphaFoldDB" id="A0A7W7ZJM1"/>
<organism evidence="10 11">
    <name type="scientific">Granulicella aggregans</name>
    <dbReference type="NCBI Taxonomy" id="474949"/>
    <lineage>
        <taxon>Bacteria</taxon>
        <taxon>Pseudomonadati</taxon>
        <taxon>Acidobacteriota</taxon>
        <taxon>Terriglobia</taxon>
        <taxon>Terriglobales</taxon>
        <taxon>Acidobacteriaceae</taxon>
        <taxon>Granulicella</taxon>
    </lineage>
</organism>
<name>A0A7W7ZJM1_9BACT</name>
<sequence length="297" mass="33073">MAIPQFYPAKTQAPQQVQGIHVTRNYFSLFAAPVIARRTFTAEEDSPHGGNVVMLSYGLWKHRFGGDKNLVGRTIQLDNTPYLVVGIIGRNFYTEKPADLWIPYQFEPNDQDMAHYFEVAARLQPGVTMEQANAQLRLASDQFRRAIPNAIGPQNSYGVISLQQDMVGDTRSSLLVMLSAVGLVLLIACANVANLLLARASARKREFATRVALGAGQWHVIRQLLTESLILMGYGTAGLRKTTIRRHSRKHRVQGRNRDEVNCHPTFVAIAREMNVSSGEQVLAFHLPGATLPRQLN</sequence>
<feature type="transmembrane region" description="Helical" evidence="7">
    <location>
        <begin position="174"/>
        <end position="197"/>
    </location>
</feature>
<dbReference type="InterPro" id="IPR050250">
    <property type="entry name" value="Macrolide_Exporter_MacB"/>
</dbReference>
<reference evidence="10 11" key="1">
    <citation type="submission" date="2020-08" db="EMBL/GenBank/DDBJ databases">
        <title>Genomic Encyclopedia of Type Strains, Phase IV (KMG-V): Genome sequencing to study the core and pangenomes of soil and plant-associated prokaryotes.</title>
        <authorList>
            <person name="Whitman W."/>
        </authorList>
    </citation>
    <scope>NUCLEOTIDE SEQUENCE [LARGE SCALE GENOMIC DNA]</scope>
    <source>
        <strain evidence="10 11">M8UP14</strain>
    </source>
</reference>
<feature type="domain" description="MacB-like periplasmic core" evidence="9">
    <location>
        <begin position="13"/>
        <end position="137"/>
    </location>
</feature>
<evidence type="ECO:0008006" key="12">
    <source>
        <dbReference type="Google" id="ProtNLM"/>
    </source>
</evidence>
<evidence type="ECO:0000313" key="10">
    <source>
        <dbReference type="EMBL" id="MBB5061149.1"/>
    </source>
</evidence>
<comment type="caution">
    <text evidence="10">The sequence shown here is derived from an EMBL/GenBank/DDBJ whole genome shotgun (WGS) entry which is preliminary data.</text>
</comment>
<comment type="similarity">
    <text evidence="6">Belongs to the ABC-4 integral membrane protein family.</text>
</comment>
<keyword evidence="5 7" id="KW-0472">Membrane</keyword>
<keyword evidence="4 7" id="KW-1133">Transmembrane helix</keyword>
<dbReference type="EMBL" id="JACHIP010000029">
    <property type="protein sequence ID" value="MBB5061149.1"/>
    <property type="molecule type" value="Genomic_DNA"/>
</dbReference>
<dbReference type="Proteomes" id="UP000540989">
    <property type="component" value="Unassembled WGS sequence"/>
</dbReference>
<gene>
    <name evidence="10" type="ORF">HDF16_005885</name>
</gene>
<evidence type="ECO:0000259" key="8">
    <source>
        <dbReference type="Pfam" id="PF02687"/>
    </source>
</evidence>
<evidence type="ECO:0000256" key="7">
    <source>
        <dbReference type="SAM" id="Phobius"/>
    </source>
</evidence>
<evidence type="ECO:0000256" key="3">
    <source>
        <dbReference type="ARBA" id="ARBA00022692"/>
    </source>
</evidence>
<evidence type="ECO:0000256" key="5">
    <source>
        <dbReference type="ARBA" id="ARBA00023136"/>
    </source>
</evidence>
<dbReference type="Pfam" id="PF02687">
    <property type="entry name" value="FtsX"/>
    <property type="match status" value="1"/>
</dbReference>
<dbReference type="PANTHER" id="PTHR30572">
    <property type="entry name" value="MEMBRANE COMPONENT OF TRANSPORTER-RELATED"/>
    <property type="match status" value="1"/>
</dbReference>
<evidence type="ECO:0000313" key="11">
    <source>
        <dbReference type="Proteomes" id="UP000540989"/>
    </source>
</evidence>
<evidence type="ECO:0000256" key="4">
    <source>
        <dbReference type="ARBA" id="ARBA00022989"/>
    </source>
</evidence>
<evidence type="ECO:0000256" key="1">
    <source>
        <dbReference type="ARBA" id="ARBA00004651"/>
    </source>
</evidence>
<proteinExistence type="inferred from homology"/>
<accession>A0A7W7ZJM1</accession>
<feature type="domain" description="ABC3 transporter permease C-terminal" evidence="8">
    <location>
        <begin position="180"/>
        <end position="232"/>
    </location>
</feature>
<protein>
    <recommendedName>
        <fullName evidence="12">MacB-like periplasmic core domain-containing protein</fullName>
    </recommendedName>
</protein>
<evidence type="ECO:0000256" key="6">
    <source>
        <dbReference type="ARBA" id="ARBA00038076"/>
    </source>
</evidence>
<dbReference type="GO" id="GO:0005886">
    <property type="term" value="C:plasma membrane"/>
    <property type="evidence" value="ECO:0007669"/>
    <property type="project" value="UniProtKB-SubCell"/>
</dbReference>
<dbReference type="GO" id="GO:0022857">
    <property type="term" value="F:transmembrane transporter activity"/>
    <property type="evidence" value="ECO:0007669"/>
    <property type="project" value="TreeGrafter"/>
</dbReference>
<dbReference type="InterPro" id="IPR003838">
    <property type="entry name" value="ABC3_permease_C"/>
</dbReference>
<dbReference type="PANTHER" id="PTHR30572:SF4">
    <property type="entry name" value="ABC TRANSPORTER PERMEASE YTRF"/>
    <property type="match status" value="1"/>
</dbReference>
<comment type="subcellular location">
    <subcellularLocation>
        <location evidence="1">Cell membrane</location>
        <topology evidence="1">Multi-pass membrane protein</topology>
    </subcellularLocation>
</comment>
<dbReference type="Pfam" id="PF12704">
    <property type="entry name" value="MacB_PCD"/>
    <property type="match status" value="1"/>
</dbReference>
<keyword evidence="11" id="KW-1185">Reference proteome</keyword>
<evidence type="ECO:0000259" key="9">
    <source>
        <dbReference type="Pfam" id="PF12704"/>
    </source>
</evidence>
<keyword evidence="3 7" id="KW-0812">Transmembrane</keyword>
<dbReference type="InterPro" id="IPR025857">
    <property type="entry name" value="MacB_PCD"/>
</dbReference>